<comment type="catalytic activity">
    <reaction evidence="9">
        <text>L-histidinol phosphate + 2-oxoglutarate = 3-(imidazol-4-yl)-2-oxopropyl phosphate + L-glutamate</text>
        <dbReference type="Rhea" id="RHEA:23744"/>
        <dbReference type="ChEBI" id="CHEBI:16810"/>
        <dbReference type="ChEBI" id="CHEBI:29985"/>
        <dbReference type="ChEBI" id="CHEBI:57766"/>
        <dbReference type="ChEBI" id="CHEBI:57980"/>
        <dbReference type="EC" id="2.6.1.9"/>
    </reaction>
</comment>
<dbReference type="SUPFAM" id="SSF53383">
    <property type="entry name" value="PLP-dependent transferases"/>
    <property type="match status" value="1"/>
</dbReference>
<evidence type="ECO:0000256" key="6">
    <source>
        <dbReference type="ARBA" id="ARBA00022679"/>
    </source>
</evidence>
<evidence type="ECO:0000256" key="5">
    <source>
        <dbReference type="ARBA" id="ARBA00022605"/>
    </source>
</evidence>
<dbReference type="EC" id="2.6.1.9" evidence="9"/>
<keyword evidence="6 9" id="KW-0808">Transferase</keyword>
<reference evidence="11 12" key="1">
    <citation type="submission" date="2018-11" db="EMBL/GenBank/DDBJ databases">
        <title>The genome draft of YIM 96095.</title>
        <authorList>
            <person name="Tang S.-K."/>
            <person name="Chunyu W.-X."/>
            <person name="Feng Y.-Z."/>
        </authorList>
    </citation>
    <scope>NUCLEOTIDE SEQUENCE [LARGE SCALE GENOMIC DNA]</scope>
    <source>
        <strain evidence="11 12">YIM 96095</strain>
    </source>
</reference>
<dbReference type="Gene3D" id="3.90.1150.10">
    <property type="entry name" value="Aspartate Aminotransferase, domain 1"/>
    <property type="match status" value="1"/>
</dbReference>
<dbReference type="InterPro" id="IPR004839">
    <property type="entry name" value="Aminotransferase_I/II_large"/>
</dbReference>
<protein>
    <recommendedName>
        <fullName evidence="9">Histidinol-phosphate aminotransferase</fullName>
        <ecNumber evidence="9">2.6.1.9</ecNumber>
    </recommendedName>
    <alternativeName>
        <fullName evidence="9">Imidazole acetol-phosphate transaminase</fullName>
    </alternativeName>
</protein>
<dbReference type="InterPro" id="IPR015421">
    <property type="entry name" value="PyrdxlP-dep_Trfase_major"/>
</dbReference>
<keyword evidence="7 9" id="KW-0663">Pyridoxal phosphate</keyword>
<organism evidence="11 12">
    <name type="scientific">Halostreptopolyspora alba</name>
    <dbReference type="NCBI Taxonomy" id="2487137"/>
    <lineage>
        <taxon>Bacteria</taxon>
        <taxon>Bacillati</taxon>
        <taxon>Actinomycetota</taxon>
        <taxon>Actinomycetes</taxon>
        <taxon>Streptosporangiales</taxon>
        <taxon>Nocardiopsidaceae</taxon>
        <taxon>Halostreptopolyspora</taxon>
    </lineage>
</organism>
<evidence type="ECO:0000313" key="12">
    <source>
        <dbReference type="Proteomes" id="UP000269198"/>
    </source>
</evidence>
<dbReference type="GO" id="GO:0000105">
    <property type="term" value="P:L-histidine biosynthetic process"/>
    <property type="evidence" value="ECO:0007669"/>
    <property type="project" value="UniProtKB-UniRule"/>
</dbReference>
<dbReference type="HAMAP" id="MF_01023">
    <property type="entry name" value="HisC_aminotrans_2"/>
    <property type="match status" value="1"/>
</dbReference>
<evidence type="ECO:0000256" key="3">
    <source>
        <dbReference type="ARBA" id="ARBA00011738"/>
    </source>
</evidence>
<evidence type="ECO:0000259" key="10">
    <source>
        <dbReference type="Pfam" id="PF00155"/>
    </source>
</evidence>
<comment type="cofactor">
    <cofactor evidence="1 9">
        <name>pyridoxal 5'-phosphate</name>
        <dbReference type="ChEBI" id="CHEBI:597326"/>
    </cofactor>
</comment>
<keyword evidence="5 9" id="KW-0028">Amino-acid biosynthesis</keyword>
<dbReference type="EMBL" id="RJMB01000003">
    <property type="protein sequence ID" value="RNL86474.1"/>
    <property type="molecule type" value="Genomic_DNA"/>
</dbReference>
<dbReference type="OrthoDB" id="9809616at2"/>
<evidence type="ECO:0000313" key="11">
    <source>
        <dbReference type="EMBL" id="RNL86474.1"/>
    </source>
</evidence>
<name>A0A3N0EF74_9ACTN</name>
<dbReference type="InterPro" id="IPR005861">
    <property type="entry name" value="HisP_aminotrans"/>
</dbReference>
<comment type="subunit">
    <text evidence="3 9">Homodimer.</text>
</comment>
<dbReference type="CDD" id="cd00609">
    <property type="entry name" value="AAT_like"/>
    <property type="match status" value="1"/>
</dbReference>
<dbReference type="PANTHER" id="PTHR42885:SF2">
    <property type="entry name" value="HISTIDINOL-PHOSPHATE AMINOTRANSFERASE"/>
    <property type="match status" value="1"/>
</dbReference>
<dbReference type="RefSeq" id="WP_123199999.1">
    <property type="nucleotide sequence ID" value="NZ_RJMB01000003.1"/>
</dbReference>
<evidence type="ECO:0000256" key="8">
    <source>
        <dbReference type="ARBA" id="ARBA00023102"/>
    </source>
</evidence>
<comment type="similarity">
    <text evidence="2 9">Belongs to the class-II pyridoxal-phosphate-dependent aminotransferase family. Histidinol-phosphate aminotransferase subfamily.</text>
</comment>
<evidence type="ECO:0000256" key="7">
    <source>
        <dbReference type="ARBA" id="ARBA00022898"/>
    </source>
</evidence>
<evidence type="ECO:0000256" key="9">
    <source>
        <dbReference type="HAMAP-Rule" id="MF_01023"/>
    </source>
</evidence>
<dbReference type="GO" id="GO:0030170">
    <property type="term" value="F:pyridoxal phosphate binding"/>
    <property type="evidence" value="ECO:0007669"/>
    <property type="project" value="InterPro"/>
</dbReference>
<feature type="modified residue" description="N6-(pyridoxal phosphate)lysine" evidence="9">
    <location>
        <position position="232"/>
    </location>
</feature>
<evidence type="ECO:0000256" key="1">
    <source>
        <dbReference type="ARBA" id="ARBA00001933"/>
    </source>
</evidence>
<dbReference type="Gene3D" id="3.40.640.10">
    <property type="entry name" value="Type I PLP-dependent aspartate aminotransferase-like (Major domain)"/>
    <property type="match status" value="1"/>
</dbReference>
<comment type="pathway">
    <text evidence="9">Amino-acid biosynthesis; L-histidine biosynthesis; L-histidine from 5-phospho-alpha-D-ribose 1-diphosphate: step 7/9.</text>
</comment>
<sequence length="371" mass="40445">MTSEGDTVTEFGLDDLPIREDLRGTAPYGAPQLDVPVALNTNENPYPPSDRLAEALAREVGSVAAGLNRYPDRDATRLREALAGYLGHGLDAQRVWAANGSNEVLQQILQVFGGPGRSAMGFEPSYSMHPIITRATNTTWVAHRRGPDFAIDTEEATRAIAEQRPDIVFVTSPNNPTGTAMPLEAIESVLRVAPGVVVVDEAYAEFRREGTPSALTLLDEHPRLVVSRTMSKAFAMAGARIGYLAAHPAVVQAMQLVRLPYHLSEVSQVVAATALEFSDELLGAVKRLREERDSTVEWLRAHGFAVADSDANFVLFGEFADRSAVWRAMLDRGVLIREVGPPGWLRVTIGTPEEMSAFREALLWAAPDHQP</sequence>
<dbReference type="InterPro" id="IPR015424">
    <property type="entry name" value="PyrdxlP-dep_Trfase"/>
</dbReference>
<dbReference type="PANTHER" id="PTHR42885">
    <property type="entry name" value="HISTIDINOL-PHOSPHATE AMINOTRANSFERASE-RELATED"/>
    <property type="match status" value="1"/>
</dbReference>
<gene>
    <name evidence="9" type="primary">hisC</name>
    <name evidence="11" type="ORF">EFW17_04535</name>
</gene>
<keyword evidence="12" id="KW-1185">Reference proteome</keyword>
<dbReference type="Proteomes" id="UP000269198">
    <property type="component" value="Unassembled WGS sequence"/>
</dbReference>
<keyword evidence="8 9" id="KW-0368">Histidine biosynthesis</keyword>
<dbReference type="NCBIfam" id="NF002877">
    <property type="entry name" value="PRK03317.1"/>
    <property type="match status" value="1"/>
</dbReference>
<dbReference type="PROSITE" id="PS00599">
    <property type="entry name" value="AA_TRANSFER_CLASS_2"/>
    <property type="match status" value="1"/>
</dbReference>
<dbReference type="InterPro" id="IPR015422">
    <property type="entry name" value="PyrdxlP-dep_Trfase_small"/>
</dbReference>
<dbReference type="InterPro" id="IPR001917">
    <property type="entry name" value="Aminotrans_II_pyridoxalP_BS"/>
</dbReference>
<dbReference type="AlphaFoldDB" id="A0A3N0EF74"/>
<feature type="domain" description="Aminotransferase class I/classII large" evidence="10">
    <location>
        <begin position="37"/>
        <end position="362"/>
    </location>
</feature>
<accession>A0A3N0EF74</accession>
<keyword evidence="4 9" id="KW-0032">Aminotransferase</keyword>
<proteinExistence type="inferred from homology"/>
<dbReference type="UniPathway" id="UPA00031">
    <property type="reaction ID" value="UER00012"/>
</dbReference>
<comment type="caution">
    <text evidence="11">The sequence shown here is derived from an EMBL/GenBank/DDBJ whole genome shotgun (WGS) entry which is preliminary data.</text>
</comment>
<evidence type="ECO:0000256" key="2">
    <source>
        <dbReference type="ARBA" id="ARBA00007970"/>
    </source>
</evidence>
<dbReference type="Pfam" id="PF00155">
    <property type="entry name" value="Aminotran_1_2"/>
    <property type="match status" value="1"/>
</dbReference>
<dbReference type="GO" id="GO:0004400">
    <property type="term" value="F:histidinol-phosphate transaminase activity"/>
    <property type="evidence" value="ECO:0007669"/>
    <property type="project" value="UniProtKB-UniRule"/>
</dbReference>
<dbReference type="NCBIfam" id="TIGR01141">
    <property type="entry name" value="hisC"/>
    <property type="match status" value="1"/>
</dbReference>
<evidence type="ECO:0000256" key="4">
    <source>
        <dbReference type="ARBA" id="ARBA00022576"/>
    </source>
</evidence>